<dbReference type="Proteomes" id="UP000054988">
    <property type="component" value="Unassembled WGS sequence"/>
</dbReference>
<comment type="caution">
    <text evidence="1">The sequence shown here is derived from an EMBL/GenBank/DDBJ whole genome shotgun (WGS) entry which is preliminary data.</text>
</comment>
<dbReference type="EMBL" id="LATX01000812">
    <property type="protein sequence ID" value="KTB44975.1"/>
    <property type="molecule type" value="Genomic_DNA"/>
</dbReference>
<name>A0A0W0G8U8_MONRR</name>
<gene>
    <name evidence="1" type="ORF">WG66_2436</name>
</gene>
<proteinExistence type="predicted"/>
<reference evidence="1 2" key="1">
    <citation type="submission" date="2015-12" db="EMBL/GenBank/DDBJ databases">
        <title>Draft genome sequence of Moniliophthora roreri, the causal agent of frosty pod rot of cacao.</title>
        <authorList>
            <person name="Aime M.C."/>
            <person name="Diaz-Valderrama J.R."/>
            <person name="Kijpornyongpan T."/>
            <person name="Phillips-Mora W."/>
        </authorList>
    </citation>
    <scope>NUCLEOTIDE SEQUENCE [LARGE SCALE GENOMIC DNA]</scope>
    <source>
        <strain evidence="1 2">MCA 2952</strain>
    </source>
</reference>
<evidence type="ECO:0000313" key="2">
    <source>
        <dbReference type="Proteomes" id="UP000054988"/>
    </source>
</evidence>
<organism evidence="1 2">
    <name type="scientific">Moniliophthora roreri</name>
    <name type="common">Frosty pod rot fungus</name>
    <name type="synonym">Monilia roreri</name>
    <dbReference type="NCBI Taxonomy" id="221103"/>
    <lineage>
        <taxon>Eukaryota</taxon>
        <taxon>Fungi</taxon>
        <taxon>Dikarya</taxon>
        <taxon>Basidiomycota</taxon>
        <taxon>Agaricomycotina</taxon>
        <taxon>Agaricomycetes</taxon>
        <taxon>Agaricomycetidae</taxon>
        <taxon>Agaricales</taxon>
        <taxon>Marasmiineae</taxon>
        <taxon>Marasmiaceae</taxon>
        <taxon>Moniliophthora</taxon>
    </lineage>
</organism>
<accession>A0A0W0G8U8</accession>
<evidence type="ECO:0000313" key="1">
    <source>
        <dbReference type="EMBL" id="KTB44975.1"/>
    </source>
</evidence>
<dbReference type="AlphaFoldDB" id="A0A0W0G8U8"/>
<sequence length="122" mass="13149">MLNTPPLPASLEECLRATPGLQFKGNPASSITPNSTDHPMYCIALDLIIHLLTPSADNLEPLCLRAQSLSINNNQATSEKLLLQFAESRSPSNVKAFLGADESNAPRLSATKQLVIGFKKGY</sequence>
<protein>
    <submittedName>
        <fullName evidence="1">Uncharacterized protein</fullName>
    </submittedName>
</protein>